<dbReference type="OrthoDB" id="980854at2"/>
<evidence type="ECO:0000313" key="3">
    <source>
        <dbReference type="Proteomes" id="UP000011910"/>
    </source>
</evidence>
<sequence length="186" mass="20590">MKAGFILLLLFCFYGAQAQQANKNWQQDLNKHLEQFMACEQGSAPGINPCNRFIGGALPAIYNINDFYSAALGRHMLVSEIAAYLNSTSSWRMLGRGYDQKALSQAQELANAGKAVIAIYLNAEGIGHVSYIVPGELKLSGTWGFRVPNSASFFITDPQRSYVGKSLSYAYERPLLNGVLLYTRNY</sequence>
<keyword evidence="1" id="KW-0732">Signal</keyword>
<dbReference type="Proteomes" id="UP000011910">
    <property type="component" value="Unassembled WGS sequence"/>
</dbReference>
<name>M7NC27_9BACT</name>
<evidence type="ECO:0000256" key="1">
    <source>
        <dbReference type="SAM" id="SignalP"/>
    </source>
</evidence>
<feature type="chain" id="PRO_5004082247" description="Peptidase C39-like domain-containing protein" evidence="1">
    <location>
        <begin position="19"/>
        <end position="186"/>
    </location>
</feature>
<dbReference type="eggNOG" id="ENOG5034BYZ">
    <property type="taxonomic scope" value="Bacteria"/>
</dbReference>
<keyword evidence="3" id="KW-1185">Reference proteome</keyword>
<organism evidence="2 3">
    <name type="scientific">Cesiribacter andamanensis AMV16</name>
    <dbReference type="NCBI Taxonomy" id="1279009"/>
    <lineage>
        <taxon>Bacteria</taxon>
        <taxon>Pseudomonadati</taxon>
        <taxon>Bacteroidota</taxon>
        <taxon>Cytophagia</taxon>
        <taxon>Cytophagales</taxon>
        <taxon>Cesiribacteraceae</taxon>
        <taxon>Cesiribacter</taxon>
    </lineage>
</organism>
<protein>
    <recommendedName>
        <fullName evidence="4">Peptidase C39-like domain-containing protein</fullName>
    </recommendedName>
</protein>
<evidence type="ECO:0000313" key="2">
    <source>
        <dbReference type="EMBL" id="EMR04772.1"/>
    </source>
</evidence>
<comment type="caution">
    <text evidence="2">The sequence shown here is derived from an EMBL/GenBank/DDBJ whole genome shotgun (WGS) entry which is preliminary data.</text>
</comment>
<dbReference type="EMBL" id="AODQ01000001">
    <property type="protein sequence ID" value="EMR04772.1"/>
    <property type="molecule type" value="Genomic_DNA"/>
</dbReference>
<reference evidence="2 3" key="1">
    <citation type="journal article" date="2013" name="Genome Announc.">
        <title>Draft Genome Sequence of Cesiribacter andamanensis Strain AMV16T, Isolated from a Soil Sample from a Mud Volcano in the Andaman Islands, India.</title>
        <authorList>
            <person name="Shivaji S."/>
            <person name="Ara S."/>
            <person name="Begum Z."/>
            <person name="Srinivas T.N."/>
            <person name="Singh A."/>
            <person name="Kumar Pinnaka A."/>
        </authorList>
    </citation>
    <scope>NUCLEOTIDE SEQUENCE [LARGE SCALE GENOMIC DNA]</scope>
    <source>
        <strain evidence="2 3">AMV16</strain>
    </source>
</reference>
<gene>
    <name evidence="2" type="ORF">ADICEAN_00043</name>
</gene>
<feature type="signal peptide" evidence="1">
    <location>
        <begin position="1"/>
        <end position="18"/>
    </location>
</feature>
<dbReference type="Gene3D" id="3.90.1720.10">
    <property type="entry name" value="endopeptidase domain like (from Nostoc punctiforme)"/>
    <property type="match status" value="1"/>
</dbReference>
<accession>M7NC27</accession>
<dbReference type="RefSeq" id="WP_009193457.1">
    <property type="nucleotide sequence ID" value="NZ_AODQ01000001.1"/>
</dbReference>
<proteinExistence type="predicted"/>
<evidence type="ECO:0008006" key="4">
    <source>
        <dbReference type="Google" id="ProtNLM"/>
    </source>
</evidence>
<dbReference type="AlphaFoldDB" id="M7NC27"/>
<dbReference type="STRING" id="1279009.ADICEAN_00043"/>